<dbReference type="PROSITE" id="PS00300">
    <property type="entry name" value="SRP54"/>
    <property type="match status" value="1"/>
</dbReference>
<dbReference type="PROSITE" id="PS50005">
    <property type="entry name" value="TPR"/>
    <property type="match status" value="3"/>
</dbReference>
<dbReference type="SUPFAM" id="SSF47364">
    <property type="entry name" value="Domain of the SRP/SRP receptor G-proteins"/>
    <property type="match status" value="1"/>
</dbReference>
<gene>
    <name evidence="9" type="primary">ftsY</name>
    <name evidence="13" type="ORF">U27_04354</name>
</gene>
<comment type="subcellular location">
    <subcellularLocation>
        <location evidence="9">Cell membrane</location>
        <topology evidence="9">Peripheral membrane protein</topology>
        <orientation evidence="9">Cytoplasmic side</orientation>
    </subcellularLocation>
    <subcellularLocation>
        <location evidence="9">Cytoplasm</location>
    </subcellularLocation>
</comment>
<feature type="binding site" evidence="9">
    <location>
        <begin position="614"/>
        <end position="621"/>
    </location>
    <ligand>
        <name>GTP</name>
        <dbReference type="ChEBI" id="CHEBI:37565"/>
    </ligand>
</feature>
<dbReference type="InterPro" id="IPR036225">
    <property type="entry name" value="SRP/SRP_N"/>
</dbReference>
<dbReference type="Pfam" id="PF00448">
    <property type="entry name" value="SRP54"/>
    <property type="match status" value="1"/>
</dbReference>
<feature type="binding site" evidence="9">
    <location>
        <begin position="696"/>
        <end position="700"/>
    </location>
    <ligand>
        <name>GTP</name>
        <dbReference type="ChEBI" id="CHEBI:37565"/>
    </ligand>
</feature>
<dbReference type="eggNOG" id="COG0552">
    <property type="taxonomic scope" value="Bacteria"/>
</dbReference>
<evidence type="ECO:0000256" key="7">
    <source>
        <dbReference type="ARBA" id="ARBA00023170"/>
    </source>
</evidence>
<dbReference type="SMART" id="SM00963">
    <property type="entry name" value="SRP54_N"/>
    <property type="match status" value="1"/>
</dbReference>
<dbReference type="InterPro" id="IPR004390">
    <property type="entry name" value="SR_rcpt_FtsY"/>
</dbReference>
<keyword evidence="10" id="KW-0802">TPR repeat</keyword>
<name>A0A081BYI2_VECG1</name>
<feature type="repeat" description="TPR" evidence="10">
    <location>
        <begin position="376"/>
        <end position="409"/>
    </location>
</feature>
<keyword evidence="4 9" id="KW-0378">Hydrolase</keyword>
<evidence type="ECO:0000256" key="4">
    <source>
        <dbReference type="ARBA" id="ARBA00022801"/>
    </source>
</evidence>
<comment type="similarity">
    <text evidence="9">Belongs to the GTP-binding SRP family. FtsY subfamily.</text>
</comment>
<feature type="repeat" description="TPR" evidence="10">
    <location>
        <begin position="339"/>
        <end position="372"/>
    </location>
</feature>
<dbReference type="Pfam" id="PF13432">
    <property type="entry name" value="TPR_16"/>
    <property type="match status" value="1"/>
</dbReference>
<dbReference type="InterPro" id="IPR013822">
    <property type="entry name" value="Signal_recog_particl_SRP54_hlx"/>
</dbReference>
<protein>
    <recommendedName>
        <fullName evidence="9">Signal recognition particle receptor FtsY</fullName>
        <shortName evidence="9">SRP receptor</shortName>
        <ecNumber evidence="9">3.6.5.4</ecNumber>
    </recommendedName>
</protein>
<dbReference type="HAMAP" id="MF_00920">
    <property type="entry name" value="FtsY"/>
    <property type="match status" value="1"/>
</dbReference>
<evidence type="ECO:0000313" key="14">
    <source>
        <dbReference type="Proteomes" id="UP000030661"/>
    </source>
</evidence>
<dbReference type="SMART" id="SM00382">
    <property type="entry name" value="AAA"/>
    <property type="match status" value="1"/>
</dbReference>
<evidence type="ECO:0000256" key="9">
    <source>
        <dbReference type="HAMAP-Rule" id="MF_00920"/>
    </source>
</evidence>
<proteinExistence type="inferred from homology"/>
<feature type="domain" description="SRP54-type proteins GTP-binding" evidence="12">
    <location>
        <begin position="781"/>
        <end position="794"/>
    </location>
</feature>
<keyword evidence="11" id="KW-0175">Coiled coil</keyword>
<comment type="catalytic activity">
    <reaction evidence="8 9">
        <text>GTP + H2O = GDP + phosphate + H(+)</text>
        <dbReference type="Rhea" id="RHEA:19669"/>
        <dbReference type="ChEBI" id="CHEBI:15377"/>
        <dbReference type="ChEBI" id="CHEBI:15378"/>
        <dbReference type="ChEBI" id="CHEBI:37565"/>
        <dbReference type="ChEBI" id="CHEBI:43474"/>
        <dbReference type="ChEBI" id="CHEBI:58189"/>
        <dbReference type="EC" id="3.6.5.4"/>
    </reaction>
</comment>
<dbReference type="InterPro" id="IPR019734">
    <property type="entry name" value="TPR_rpt"/>
</dbReference>
<dbReference type="Gene3D" id="1.25.40.10">
    <property type="entry name" value="Tetratricopeptide repeat domain"/>
    <property type="match status" value="3"/>
</dbReference>
<keyword evidence="14" id="KW-1185">Reference proteome</keyword>
<sequence length="809" mass="91420">MFTRFKATREQKKLLKAIKKNPDDSSALAQLGWNAYAEHDEDEASRYFTRAIEARSEAFAATDALYGLALIDLEHKRYAEAREMLRQIIKDSPDFQRRAEVHLALGQANEWLWRTSSWKNEKEKAESDLLQRARDHYQQALERKTEQRDSANFFLGKLLYDSQQQEEAISYLQQVSNSTMLDQVEACEANALLGRYFWTVKQDAAKGREFLEMALKKNPKQNLLADIQRQLGDIAYAQTDDDLATQCYEQALTAYKDVQTEEVLETLVNLSELKYRHHWLKAAIDYAERGLQIPTESKTIPPRLLKILAQSYAGIKDYVNAAAYEQQYFQSTKDPDEKAASLLRLGVNYELQEQVKDAVDAYRKGLKFAKRNLEASKLNAALGRLYLHDGRFNQAINHIKEAVEKAEEDKAHAAAVYRLLGECHTARKETEKAIEAYGKILVDFPETGEEPVAREALKDFRKQFKKELQEIERAQKQEDADLQVKAGDAEEVERLLELIDEILDEKGFFERLKEGLAKTHLSFVARIEELLAKSTDVDDELIENLEEALILSDIGVATSQCIIEHLQESVERKELQDPRQIKFYLKREVQAILQGSEKRLDIEREKPFVILVIGVNGTGKTTTIGKMASKFKAMGKNVLLVAGDTFRAAAIEQLEIWGERAGCEVLKHTSGADPSAVMFDAIQAAKSRNVDVVIADTAGRLHTKKNLMEELKKMVRVIARELPGAPHETLMVVDATTGQNAISQAQLFHEGVGLSGLILTKLDGTAKGGIIVGIANDLNLPVTYIGIGEKVEDLREFHAKEFVDALFED</sequence>
<dbReference type="InterPro" id="IPR027417">
    <property type="entry name" value="P-loop_NTPase"/>
</dbReference>
<dbReference type="GO" id="GO:0006614">
    <property type="term" value="P:SRP-dependent cotranslational protein targeting to membrane"/>
    <property type="evidence" value="ECO:0007669"/>
    <property type="project" value="InterPro"/>
</dbReference>
<comment type="subunit">
    <text evidence="9">Part of the signal recognition particle protein translocation system, which is composed of SRP and FtsY.</text>
</comment>
<dbReference type="Proteomes" id="UP000030661">
    <property type="component" value="Unassembled WGS sequence"/>
</dbReference>
<keyword evidence="2 9" id="KW-0963">Cytoplasm</keyword>
<evidence type="ECO:0000256" key="8">
    <source>
        <dbReference type="ARBA" id="ARBA00048027"/>
    </source>
</evidence>
<dbReference type="GO" id="GO:0005047">
    <property type="term" value="F:signal recognition particle binding"/>
    <property type="evidence" value="ECO:0007669"/>
    <property type="project" value="TreeGrafter"/>
</dbReference>
<dbReference type="Gene3D" id="1.20.120.140">
    <property type="entry name" value="Signal recognition particle SRP54, nucleotide-binding domain"/>
    <property type="match status" value="1"/>
</dbReference>
<dbReference type="CDD" id="cd17874">
    <property type="entry name" value="FtsY"/>
    <property type="match status" value="1"/>
</dbReference>
<keyword evidence="7 9" id="KW-0675">Receptor</keyword>
<keyword evidence="6 9" id="KW-0472">Membrane</keyword>
<feature type="coiled-coil region" evidence="11">
    <location>
        <begin position="454"/>
        <end position="481"/>
    </location>
</feature>
<comment type="function">
    <text evidence="9">Involved in targeting and insertion of nascent membrane proteins into the cytoplasmic membrane. Acts as a receptor for the complex formed by the signal recognition particle (SRP) and the ribosome-nascent chain (RNC).</text>
</comment>
<dbReference type="FunFam" id="1.20.120.140:FF:000002">
    <property type="entry name" value="Signal recognition particle receptor FtsY"/>
    <property type="match status" value="1"/>
</dbReference>
<dbReference type="InterPro" id="IPR011990">
    <property type="entry name" value="TPR-like_helical_dom_sf"/>
</dbReference>
<dbReference type="PANTHER" id="PTHR43134">
    <property type="entry name" value="SIGNAL RECOGNITION PARTICLE RECEPTOR SUBUNIT ALPHA"/>
    <property type="match status" value="1"/>
</dbReference>
<dbReference type="Pfam" id="PF02881">
    <property type="entry name" value="SRP54_N"/>
    <property type="match status" value="1"/>
</dbReference>
<evidence type="ECO:0000256" key="6">
    <source>
        <dbReference type="ARBA" id="ARBA00023136"/>
    </source>
</evidence>
<keyword evidence="3 9" id="KW-0547">Nucleotide-binding</keyword>
<evidence type="ECO:0000259" key="12">
    <source>
        <dbReference type="PROSITE" id="PS00300"/>
    </source>
</evidence>
<evidence type="ECO:0000256" key="11">
    <source>
        <dbReference type="SAM" id="Coils"/>
    </source>
</evidence>
<dbReference type="NCBIfam" id="TIGR00064">
    <property type="entry name" value="ftsY"/>
    <property type="match status" value="1"/>
</dbReference>
<keyword evidence="5 9" id="KW-0342">GTP-binding</keyword>
<accession>A0A081BYI2</accession>
<reference evidence="13" key="1">
    <citation type="journal article" date="2015" name="PeerJ">
        <title>First genomic representation of candidate bacterial phylum KSB3 points to enhanced environmental sensing as a trigger of wastewater bulking.</title>
        <authorList>
            <person name="Sekiguchi Y."/>
            <person name="Ohashi A."/>
            <person name="Parks D.H."/>
            <person name="Yamauchi T."/>
            <person name="Tyson G.W."/>
            <person name="Hugenholtz P."/>
        </authorList>
    </citation>
    <scope>NUCLEOTIDE SEQUENCE [LARGE SCALE GENOMIC DNA]</scope>
</reference>
<dbReference type="EMBL" id="DF820466">
    <property type="protein sequence ID" value="GAK57387.1"/>
    <property type="molecule type" value="Genomic_DNA"/>
</dbReference>
<dbReference type="FunFam" id="3.40.50.300:FF:000053">
    <property type="entry name" value="Signal recognition particle receptor FtsY"/>
    <property type="match status" value="1"/>
</dbReference>
<dbReference type="InterPro" id="IPR000897">
    <property type="entry name" value="SRP54_GTPase_dom"/>
</dbReference>
<dbReference type="STRING" id="1499967.U27_04354"/>
<dbReference type="PANTHER" id="PTHR43134:SF1">
    <property type="entry name" value="SIGNAL RECOGNITION PARTICLE RECEPTOR SUBUNIT ALPHA"/>
    <property type="match status" value="1"/>
</dbReference>
<evidence type="ECO:0000313" key="13">
    <source>
        <dbReference type="EMBL" id="GAK57387.1"/>
    </source>
</evidence>
<organism evidence="13">
    <name type="scientific">Vecturithrix granuli</name>
    <dbReference type="NCBI Taxonomy" id="1499967"/>
    <lineage>
        <taxon>Bacteria</taxon>
        <taxon>Candidatus Moduliflexota</taxon>
        <taxon>Candidatus Vecturitrichia</taxon>
        <taxon>Candidatus Vecturitrichales</taxon>
        <taxon>Candidatus Vecturitrichaceae</taxon>
        <taxon>Candidatus Vecturithrix</taxon>
    </lineage>
</organism>
<dbReference type="Pfam" id="PF13424">
    <property type="entry name" value="TPR_12"/>
    <property type="match status" value="1"/>
</dbReference>
<dbReference type="InterPro" id="IPR003593">
    <property type="entry name" value="AAA+_ATPase"/>
</dbReference>
<dbReference type="Pfam" id="PF13174">
    <property type="entry name" value="TPR_6"/>
    <property type="match status" value="1"/>
</dbReference>
<dbReference type="SUPFAM" id="SSF52540">
    <property type="entry name" value="P-loop containing nucleoside triphosphate hydrolases"/>
    <property type="match status" value="1"/>
</dbReference>
<dbReference type="GO" id="GO:0005737">
    <property type="term" value="C:cytoplasm"/>
    <property type="evidence" value="ECO:0007669"/>
    <property type="project" value="UniProtKB-SubCell"/>
</dbReference>
<dbReference type="EC" id="3.6.5.4" evidence="9"/>
<dbReference type="SMART" id="SM00962">
    <property type="entry name" value="SRP54"/>
    <property type="match status" value="1"/>
</dbReference>
<dbReference type="GO" id="GO:0005525">
    <property type="term" value="F:GTP binding"/>
    <property type="evidence" value="ECO:0007669"/>
    <property type="project" value="UniProtKB-UniRule"/>
</dbReference>
<dbReference type="AlphaFoldDB" id="A0A081BYI2"/>
<evidence type="ECO:0000256" key="10">
    <source>
        <dbReference type="PROSITE-ProRule" id="PRU00339"/>
    </source>
</evidence>
<dbReference type="HOGENOM" id="CLU_348410_0_0_0"/>
<keyword evidence="1 9" id="KW-1003">Cell membrane</keyword>
<dbReference type="SMART" id="SM00028">
    <property type="entry name" value="TPR"/>
    <property type="match status" value="6"/>
</dbReference>
<evidence type="ECO:0000256" key="1">
    <source>
        <dbReference type="ARBA" id="ARBA00022475"/>
    </source>
</evidence>
<evidence type="ECO:0000256" key="2">
    <source>
        <dbReference type="ARBA" id="ARBA00022490"/>
    </source>
</evidence>
<dbReference type="InterPro" id="IPR042101">
    <property type="entry name" value="SRP54_N_sf"/>
</dbReference>
<dbReference type="GO" id="GO:0003924">
    <property type="term" value="F:GTPase activity"/>
    <property type="evidence" value="ECO:0007669"/>
    <property type="project" value="UniProtKB-UniRule"/>
</dbReference>
<feature type="repeat" description="TPR" evidence="10">
    <location>
        <begin position="414"/>
        <end position="447"/>
    </location>
</feature>
<dbReference type="Gene3D" id="3.40.50.300">
    <property type="entry name" value="P-loop containing nucleotide triphosphate hydrolases"/>
    <property type="match status" value="1"/>
</dbReference>
<feature type="binding site" evidence="9">
    <location>
        <begin position="760"/>
        <end position="763"/>
    </location>
    <ligand>
        <name>GTP</name>
        <dbReference type="ChEBI" id="CHEBI:37565"/>
    </ligand>
</feature>
<evidence type="ECO:0000256" key="5">
    <source>
        <dbReference type="ARBA" id="ARBA00023134"/>
    </source>
</evidence>
<evidence type="ECO:0000256" key="3">
    <source>
        <dbReference type="ARBA" id="ARBA00022741"/>
    </source>
</evidence>
<dbReference type="SUPFAM" id="SSF48452">
    <property type="entry name" value="TPR-like"/>
    <property type="match status" value="3"/>
</dbReference>
<dbReference type="GO" id="GO:0005886">
    <property type="term" value="C:plasma membrane"/>
    <property type="evidence" value="ECO:0007669"/>
    <property type="project" value="UniProtKB-SubCell"/>
</dbReference>